<sequence>MFKVRWVYSRCRQPWNDQVLSGRMGCSYYDPVKCIIYVLEDTREGVHFDLTRLLLEQASPDVVLISAQADDEFLDVCRAYTEASHGTLQLRPHKDFRSIRGRHSLLSLGLLNELPEPADAREPAPDAPFEPQNAYEFMRYRVDEHGDPNLRRWNASIRMSNFAAIDSAPLALGCIGAMLDYLSRERAIGELEDEGVGSLQVRGIEALALDQYMQINADALFSLQVFESESHASMHSDKTKEGLSLFSILNNTKTSLGLSLLRTWLLRPSMSINVITNRHEAVSCFIRPENIEVAAAMHNHLKGIKNMPRILVSIRAGKASLSDWQGLVKFSFHSVMLRDKLSELSQASDVEIVQKLCGSLDTASFREVGMIVNGTIDWEDSTTAGRICIRPHVDEELDNRKHVYNGIDTVLSRVAEEISTAVPPDYVATLNVVYFPQLGYLVCVPMSEEWRGKDGIQVLEGWTFQVSPESHVYFKNDKMHDLDKHLGDLYPSIVDRELEIIQVVQEGVMRYAEAMSTACDICAELDCLLCFAEASNAFGYQRPQMSEDSVLVVKAGRHPLQEQVVGTFVPNDMKLIGAAFDGNLSLLQESEDIEDDGIFSANSILICTGANACGKSIYLKQVSHIAFFTFVPAESAILGIVDKIFTRVQTRESVSRIQSSFMIDLNQVSLAIRSSTSRSLILLDEFGKGTLPAGSYSISHSHGAGLFCGVLLSLLARGPDCPMVLATTHFHEIFRTNFMDPRKLNITFVHMEVMFTNTAGEILVGDCSSDKGTNSHCTKIGDTITYLYRVSGGLSLHSHAGRCAELCGIPHHIVQRAKYVSQLLAAREIPRLLDEAMTDQQWREMQEAEQVCRRFLGWDLARKDTDATIEEIRQRLRNLLDQEVDVREQR</sequence>
<protein>
    <submittedName>
        <fullName evidence="1">DNA mismatch repair protein MutS</fullName>
    </submittedName>
</protein>
<keyword evidence="2" id="KW-1185">Reference proteome</keyword>
<name>A0ACB8QHK6_9AGAM</name>
<reference evidence="1" key="1">
    <citation type="submission" date="2021-02" db="EMBL/GenBank/DDBJ databases">
        <authorList>
            <consortium name="DOE Joint Genome Institute"/>
            <person name="Ahrendt S."/>
            <person name="Looney B.P."/>
            <person name="Miyauchi S."/>
            <person name="Morin E."/>
            <person name="Drula E."/>
            <person name="Courty P.E."/>
            <person name="Chicoki N."/>
            <person name="Fauchery L."/>
            <person name="Kohler A."/>
            <person name="Kuo A."/>
            <person name="Labutti K."/>
            <person name="Pangilinan J."/>
            <person name="Lipzen A."/>
            <person name="Riley R."/>
            <person name="Andreopoulos W."/>
            <person name="He G."/>
            <person name="Johnson J."/>
            <person name="Barry K.W."/>
            <person name="Grigoriev I.V."/>
            <person name="Nagy L."/>
            <person name="Hibbett D."/>
            <person name="Henrissat B."/>
            <person name="Matheny P.B."/>
            <person name="Labbe J."/>
            <person name="Martin F."/>
        </authorList>
    </citation>
    <scope>NUCLEOTIDE SEQUENCE</scope>
    <source>
        <strain evidence="1">EC-137</strain>
    </source>
</reference>
<evidence type="ECO:0000313" key="2">
    <source>
        <dbReference type="Proteomes" id="UP000814128"/>
    </source>
</evidence>
<organism evidence="1 2">
    <name type="scientific">Vararia minispora EC-137</name>
    <dbReference type="NCBI Taxonomy" id="1314806"/>
    <lineage>
        <taxon>Eukaryota</taxon>
        <taxon>Fungi</taxon>
        <taxon>Dikarya</taxon>
        <taxon>Basidiomycota</taxon>
        <taxon>Agaricomycotina</taxon>
        <taxon>Agaricomycetes</taxon>
        <taxon>Russulales</taxon>
        <taxon>Lachnocladiaceae</taxon>
        <taxon>Vararia</taxon>
    </lineage>
</organism>
<dbReference type="EMBL" id="MU273594">
    <property type="protein sequence ID" value="KAI0031053.1"/>
    <property type="molecule type" value="Genomic_DNA"/>
</dbReference>
<accession>A0ACB8QHK6</accession>
<dbReference type="Proteomes" id="UP000814128">
    <property type="component" value="Unassembled WGS sequence"/>
</dbReference>
<proteinExistence type="predicted"/>
<evidence type="ECO:0000313" key="1">
    <source>
        <dbReference type="EMBL" id="KAI0031053.1"/>
    </source>
</evidence>
<reference evidence="1" key="2">
    <citation type="journal article" date="2022" name="New Phytol.">
        <title>Evolutionary transition to the ectomycorrhizal habit in the genomes of a hyperdiverse lineage of mushroom-forming fungi.</title>
        <authorList>
            <person name="Looney B."/>
            <person name="Miyauchi S."/>
            <person name="Morin E."/>
            <person name="Drula E."/>
            <person name="Courty P.E."/>
            <person name="Kohler A."/>
            <person name="Kuo A."/>
            <person name="LaButti K."/>
            <person name="Pangilinan J."/>
            <person name="Lipzen A."/>
            <person name="Riley R."/>
            <person name="Andreopoulos W."/>
            <person name="He G."/>
            <person name="Johnson J."/>
            <person name="Nolan M."/>
            <person name="Tritt A."/>
            <person name="Barry K.W."/>
            <person name="Grigoriev I.V."/>
            <person name="Nagy L.G."/>
            <person name="Hibbett D."/>
            <person name="Henrissat B."/>
            <person name="Matheny P.B."/>
            <person name="Labbe J."/>
            <person name="Martin F.M."/>
        </authorList>
    </citation>
    <scope>NUCLEOTIDE SEQUENCE</scope>
    <source>
        <strain evidence="1">EC-137</strain>
    </source>
</reference>
<comment type="caution">
    <text evidence="1">The sequence shown here is derived from an EMBL/GenBank/DDBJ whole genome shotgun (WGS) entry which is preliminary data.</text>
</comment>
<gene>
    <name evidence="1" type="ORF">K488DRAFT_52918</name>
</gene>